<dbReference type="EC" id="2.7.13.3" evidence="2"/>
<dbReference type="PANTHER" id="PTHR43304:SF1">
    <property type="entry name" value="PAC DOMAIN-CONTAINING PROTEIN"/>
    <property type="match status" value="1"/>
</dbReference>
<keyword evidence="4" id="KW-0808">Transferase</keyword>
<feature type="domain" description="PAS" evidence="7">
    <location>
        <begin position="26"/>
        <end position="61"/>
    </location>
</feature>
<dbReference type="SUPFAM" id="SSF47384">
    <property type="entry name" value="Homodimeric domain of signal transducing histidine kinase"/>
    <property type="match status" value="1"/>
</dbReference>
<name>A0A4R8DGT6_9BACT</name>
<dbReference type="RefSeq" id="WP_133997669.1">
    <property type="nucleotide sequence ID" value="NZ_SODV01000002.1"/>
</dbReference>
<keyword evidence="9" id="KW-1185">Reference proteome</keyword>
<dbReference type="PROSITE" id="PS50109">
    <property type="entry name" value="HIS_KIN"/>
    <property type="match status" value="1"/>
</dbReference>
<dbReference type="PROSITE" id="PS50112">
    <property type="entry name" value="PAS"/>
    <property type="match status" value="1"/>
</dbReference>
<reference evidence="8 9" key="1">
    <citation type="submission" date="2019-03" db="EMBL/GenBank/DDBJ databases">
        <title>Genomic Encyclopedia of Type Strains, Phase IV (KMG-IV): sequencing the most valuable type-strain genomes for metagenomic binning, comparative biology and taxonomic classification.</title>
        <authorList>
            <person name="Goeker M."/>
        </authorList>
    </citation>
    <scope>NUCLEOTIDE SEQUENCE [LARGE SCALE GENOMIC DNA]</scope>
    <source>
        <strain evidence="8 9">DSM 100059</strain>
    </source>
</reference>
<accession>A0A4R8DGT6</accession>
<organism evidence="8 9">
    <name type="scientific">Dinghuibacter silviterrae</name>
    <dbReference type="NCBI Taxonomy" id="1539049"/>
    <lineage>
        <taxon>Bacteria</taxon>
        <taxon>Pseudomonadati</taxon>
        <taxon>Bacteroidota</taxon>
        <taxon>Chitinophagia</taxon>
        <taxon>Chitinophagales</taxon>
        <taxon>Chitinophagaceae</taxon>
        <taxon>Dinghuibacter</taxon>
    </lineage>
</organism>
<keyword evidence="3" id="KW-0597">Phosphoprotein</keyword>
<dbReference type="InterPro" id="IPR000014">
    <property type="entry name" value="PAS"/>
</dbReference>
<comment type="caution">
    <text evidence="8">The sequence shown here is derived from an EMBL/GenBank/DDBJ whole genome shotgun (WGS) entry which is preliminary data.</text>
</comment>
<dbReference type="AlphaFoldDB" id="A0A4R8DGT6"/>
<dbReference type="InterPro" id="IPR004358">
    <property type="entry name" value="Sig_transdc_His_kin-like_C"/>
</dbReference>
<evidence type="ECO:0000256" key="1">
    <source>
        <dbReference type="ARBA" id="ARBA00000085"/>
    </source>
</evidence>
<dbReference type="Gene3D" id="3.30.565.10">
    <property type="entry name" value="Histidine kinase-like ATPase, C-terminal domain"/>
    <property type="match status" value="1"/>
</dbReference>
<dbReference type="InterPro" id="IPR005467">
    <property type="entry name" value="His_kinase_dom"/>
</dbReference>
<evidence type="ECO:0000259" key="6">
    <source>
        <dbReference type="PROSITE" id="PS50109"/>
    </source>
</evidence>
<comment type="catalytic activity">
    <reaction evidence="1">
        <text>ATP + protein L-histidine = ADP + protein N-phospho-L-histidine.</text>
        <dbReference type="EC" id="2.7.13.3"/>
    </reaction>
</comment>
<dbReference type="InterPro" id="IPR052162">
    <property type="entry name" value="Sensor_kinase/Photoreceptor"/>
</dbReference>
<dbReference type="GO" id="GO:0000155">
    <property type="term" value="F:phosphorelay sensor kinase activity"/>
    <property type="evidence" value="ECO:0007669"/>
    <property type="project" value="InterPro"/>
</dbReference>
<dbReference type="InterPro" id="IPR036097">
    <property type="entry name" value="HisK_dim/P_sf"/>
</dbReference>
<dbReference type="CDD" id="cd00130">
    <property type="entry name" value="PAS"/>
    <property type="match status" value="1"/>
</dbReference>
<dbReference type="InterPro" id="IPR035965">
    <property type="entry name" value="PAS-like_dom_sf"/>
</dbReference>
<dbReference type="NCBIfam" id="TIGR00229">
    <property type="entry name" value="sensory_box"/>
    <property type="match status" value="1"/>
</dbReference>
<evidence type="ECO:0000256" key="2">
    <source>
        <dbReference type="ARBA" id="ARBA00012438"/>
    </source>
</evidence>
<keyword evidence="5" id="KW-0418">Kinase</keyword>
<evidence type="ECO:0000313" key="9">
    <source>
        <dbReference type="Proteomes" id="UP000294498"/>
    </source>
</evidence>
<proteinExistence type="predicted"/>
<evidence type="ECO:0000256" key="3">
    <source>
        <dbReference type="ARBA" id="ARBA00022553"/>
    </source>
</evidence>
<dbReference type="Pfam" id="PF08447">
    <property type="entry name" value="PAS_3"/>
    <property type="match status" value="1"/>
</dbReference>
<dbReference type="Proteomes" id="UP000294498">
    <property type="component" value="Unassembled WGS sequence"/>
</dbReference>
<dbReference type="SMART" id="SM00387">
    <property type="entry name" value="HATPase_c"/>
    <property type="match status" value="1"/>
</dbReference>
<gene>
    <name evidence="8" type="ORF">EDB95_4561</name>
</gene>
<evidence type="ECO:0000259" key="7">
    <source>
        <dbReference type="PROSITE" id="PS50112"/>
    </source>
</evidence>
<evidence type="ECO:0000256" key="5">
    <source>
        <dbReference type="ARBA" id="ARBA00022777"/>
    </source>
</evidence>
<protein>
    <recommendedName>
        <fullName evidence="2">histidine kinase</fullName>
        <ecNumber evidence="2">2.7.13.3</ecNumber>
    </recommendedName>
</protein>
<dbReference type="InterPro" id="IPR013655">
    <property type="entry name" value="PAS_fold_3"/>
</dbReference>
<feature type="domain" description="Histidine kinase" evidence="6">
    <location>
        <begin position="144"/>
        <end position="355"/>
    </location>
</feature>
<evidence type="ECO:0000313" key="8">
    <source>
        <dbReference type="EMBL" id="TDW96725.1"/>
    </source>
</evidence>
<evidence type="ECO:0000256" key="4">
    <source>
        <dbReference type="ARBA" id="ARBA00022679"/>
    </source>
</evidence>
<sequence length="355" mass="39960">MDGGSDYNVDLFFELSADLLCIAGFDGYFKRINPAVSKVLGYSIEELMSRPINDFVYQEDKAITDKHRDNLRRDIPLLNFENRYVTKSGEIVWLSWTSMPLEKEKLVYAIAKNITHKKKQEEDRNHLIAQLSQASEELKHQSYRTSHDLRYPVNNLLSILTLLDGSKIQDGETLEFIGLLNATAQDLQRTLNEQVERLGRKEDGSATLETLSLETVLGGVTSSLRTLLEGARATLHINFSAAPAVRLNKAYLESIFLNLLTNSIKYAHPERPPVITMVSQKTGGRDQLIFSDNGLGIDLDKVGDKVFGFRQHFHEHKDSKGIGLYLVHNYLTSLGGQISVESRVNEGTTFAITFP</sequence>
<dbReference type="EMBL" id="SODV01000002">
    <property type="protein sequence ID" value="TDW96725.1"/>
    <property type="molecule type" value="Genomic_DNA"/>
</dbReference>
<dbReference type="Gene3D" id="3.30.450.20">
    <property type="entry name" value="PAS domain"/>
    <property type="match status" value="1"/>
</dbReference>
<dbReference type="PRINTS" id="PR00344">
    <property type="entry name" value="BCTRLSENSOR"/>
</dbReference>
<dbReference type="SMART" id="SM00091">
    <property type="entry name" value="PAS"/>
    <property type="match status" value="1"/>
</dbReference>
<dbReference type="OrthoDB" id="5522855at2"/>
<dbReference type="SUPFAM" id="SSF55785">
    <property type="entry name" value="PYP-like sensor domain (PAS domain)"/>
    <property type="match status" value="1"/>
</dbReference>
<dbReference type="SUPFAM" id="SSF55874">
    <property type="entry name" value="ATPase domain of HSP90 chaperone/DNA topoisomerase II/histidine kinase"/>
    <property type="match status" value="1"/>
</dbReference>
<dbReference type="PANTHER" id="PTHR43304">
    <property type="entry name" value="PHYTOCHROME-LIKE PROTEIN CPH1"/>
    <property type="match status" value="1"/>
</dbReference>
<dbReference type="InterPro" id="IPR003594">
    <property type="entry name" value="HATPase_dom"/>
</dbReference>
<dbReference type="InterPro" id="IPR036890">
    <property type="entry name" value="HATPase_C_sf"/>
</dbReference>
<dbReference type="Pfam" id="PF02518">
    <property type="entry name" value="HATPase_c"/>
    <property type="match status" value="1"/>
</dbReference>